<organism evidence="1 2">
    <name type="scientific">Platanthera guangdongensis</name>
    <dbReference type="NCBI Taxonomy" id="2320717"/>
    <lineage>
        <taxon>Eukaryota</taxon>
        <taxon>Viridiplantae</taxon>
        <taxon>Streptophyta</taxon>
        <taxon>Embryophyta</taxon>
        <taxon>Tracheophyta</taxon>
        <taxon>Spermatophyta</taxon>
        <taxon>Magnoliopsida</taxon>
        <taxon>Liliopsida</taxon>
        <taxon>Asparagales</taxon>
        <taxon>Orchidaceae</taxon>
        <taxon>Orchidoideae</taxon>
        <taxon>Orchideae</taxon>
        <taxon>Orchidinae</taxon>
        <taxon>Platanthera</taxon>
    </lineage>
</organism>
<comment type="caution">
    <text evidence="1">The sequence shown here is derived from an EMBL/GenBank/DDBJ whole genome shotgun (WGS) entry which is preliminary data.</text>
</comment>
<dbReference type="EMBL" id="JBBWWR010000009">
    <property type="protein sequence ID" value="KAK8961701.1"/>
    <property type="molecule type" value="Genomic_DNA"/>
</dbReference>
<gene>
    <name evidence="1" type="ORF">KSP40_PGU005415</name>
</gene>
<sequence length="95" mass="10727">MLQQLTDFFTASLFGNAVNMMQGQNLNSPEKDCNFCSMLSQPIHVSPSSSCIHIFHFMNAEHCSSRDFCLFVGNVSERKLRKEKSKTALIRPLNA</sequence>
<reference evidence="1 2" key="1">
    <citation type="journal article" date="2022" name="Nat. Plants">
        <title>Genomes of leafy and leafless Platanthera orchids illuminate the evolution of mycoheterotrophy.</title>
        <authorList>
            <person name="Li M.H."/>
            <person name="Liu K.W."/>
            <person name="Li Z."/>
            <person name="Lu H.C."/>
            <person name="Ye Q.L."/>
            <person name="Zhang D."/>
            <person name="Wang J.Y."/>
            <person name="Li Y.F."/>
            <person name="Zhong Z.M."/>
            <person name="Liu X."/>
            <person name="Yu X."/>
            <person name="Liu D.K."/>
            <person name="Tu X.D."/>
            <person name="Liu B."/>
            <person name="Hao Y."/>
            <person name="Liao X.Y."/>
            <person name="Jiang Y.T."/>
            <person name="Sun W.H."/>
            <person name="Chen J."/>
            <person name="Chen Y.Q."/>
            <person name="Ai Y."/>
            <person name="Zhai J.W."/>
            <person name="Wu S.S."/>
            <person name="Zhou Z."/>
            <person name="Hsiao Y.Y."/>
            <person name="Wu W.L."/>
            <person name="Chen Y.Y."/>
            <person name="Lin Y.F."/>
            <person name="Hsu J.L."/>
            <person name="Li C.Y."/>
            <person name="Wang Z.W."/>
            <person name="Zhao X."/>
            <person name="Zhong W.Y."/>
            <person name="Ma X.K."/>
            <person name="Ma L."/>
            <person name="Huang J."/>
            <person name="Chen G.Z."/>
            <person name="Huang M.Z."/>
            <person name="Huang L."/>
            <person name="Peng D.H."/>
            <person name="Luo Y.B."/>
            <person name="Zou S.Q."/>
            <person name="Chen S.P."/>
            <person name="Lan S."/>
            <person name="Tsai W.C."/>
            <person name="Van de Peer Y."/>
            <person name="Liu Z.J."/>
        </authorList>
    </citation>
    <scope>NUCLEOTIDE SEQUENCE [LARGE SCALE GENOMIC DNA]</scope>
    <source>
        <strain evidence="1">Lor288</strain>
    </source>
</reference>
<proteinExistence type="predicted"/>
<evidence type="ECO:0000313" key="1">
    <source>
        <dbReference type="EMBL" id="KAK8961701.1"/>
    </source>
</evidence>
<accession>A0ABR2MDE4</accession>
<keyword evidence="2" id="KW-1185">Reference proteome</keyword>
<dbReference type="Proteomes" id="UP001412067">
    <property type="component" value="Unassembled WGS sequence"/>
</dbReference>
<name>A0ABR2MDE4_9ASPA</name>
<protein>
    <submittedName>
        <fullName evidence="1">Uncharacterized protein</fullName>
    </submittedName>
</protein>
<evidence type="ECO:0000313" key="2">
    <source>
        <dbReference type="Proteomes" id="UP001412067"/>
    </source>
</evidence>